<evidence type="ECO:0000256" key="12">
    <source>
        <dbReference type="RuleBase" id="RU004466"/>
    </source>
</evidence>
<name>A0A2Z5UTL7_9COXI</name>
<comment type="catalytic activity">
    <reaction evidence="6">
        <text>5 isopentenyl diphosphate + (2E,6E)-farnesyl diphosphate = all-trans-octaprenyl diphosphate + 5 diphosphate</text>
        <dbReference type="Rhea" id="RHEA:27798"/>
        <dbReference type="ChEBI" id="CHEBI:33019"/>
        <dbReference type="ChEBI" id="CHEBI:57711"/>
        <dbReference type="ChEBI" id="CHEBI:128769"/>
        <dbReference type="ChEBI" id="CHEBI:175763"/>
        <dbReference type="EC" id="2.5.1.90"/>
    </reaction>
</comment>
<gene>
    <name evidence="13" type="primary">ispB</name>
    <name evidence="13" type="ORF">RVIR1_04440</name>
</gene>
<evidence type="ECO:0000313" key="13">
    <source>
        <dbReference type="EMBL" id="BBB14956.1"/>
    </source>
</evidence>
<evidence type="ECO:0000256" key="6">
    <source>
        <dbReference type="ARBA" id="ARBA00051506"/>
    </source>
</evidence>
<comment type="similarity">
    <text evidence="2 12">Belongs to the FPP/GGPP synthase family.</text>
</comment>
<dbReference type="CDD" id="cd00685">
    <property type="entry name" value="Trans_IPPS_HT"/>
    <property type="match status" value="1"/>
</dbReference>
<evidence type="ECO:0000256" key="10">
    <source>
        <dbReference type="ARBA" id="ARBA00079637"/>
    </source>
</evidence>
<dbReference type="GO" id="GO:0046872">
    <property type="term" value="F:metal ion binding"/>
    <property type="evidence" value="ECO:0007669"/>
    <property type="project" value="UniProtKB-KW"/>
</dbReference>
<dbReference type="FunFam" id="1.10.600.10:FF:000002">
    <property type="entry name" value="Octaprenyl diphosphate synthase"/>
    <property type="match status" value="1"/>
</dbReference>
<dbReference type="SUPFAM" id="SSF48576">
    <property type="entry name" value="Terpenoid synthases"/>
    <property type="match status" value="1"/>
</dbReference>
<proteinExistence type="inferred from homology"/>
<sequence>MTAPATPPSIRLSNLLANMSLMDLTPIQSLVAADFARVDSLIAQCLHSEIPLIPQLATHLIHSGGKRLRPLITLLSAGASGYQGDAHVQLAATLELIHTATLLHDDVIDASELRRGKKTANTLWGNSASILVGDFLYSRAFQLMVKVNNLRALQSLADATNTLSQSEIWQLINCHNPDLDETQYLKIVAGKTGILFSIAAEQPAILAERNEAEITAMLNYGLQLGIAFQLIDDTLDYVGSATRIGKAKGDDLAEGKTTLPLIYALQHADKNQTQLIHEAISQGKRKYLKDIIRIIKSTGAIDYTYQRAKEHAAKAIASLEVIPDSIYKQALATLAEFATTRTH</sequence>
<evidence type="ECO:0000256" key="9">
    <source>
        <dbReference type="ARBA" id="ARBA00072473"/>
    </source>
</evidence>
<dbReference type="PROSITE" id="PS00723">
    <property type="entry name" value="POLYPRENYL_SYNTHASE_1"/>
    <property type="match status" value="1"/>
</dbReference>
<evidence type="ECO:0000256" key="5">
    <source>
        <dbReference type="ARBA" id="ARBA00022842"/>
    </source>
</evidence>
<evidence type="ECO:0000256" key="4">
    <source>
        <dbReference type="ARBA" id="ARBA00022723"/>
    </source>
</evidence>
<comment type="cofactor">
    <cofactor evidence="1">
        <name>Mg(2+)</name>
        <dbReference type="ChEBI" id="CHEBI:18420"/>
    </cofactor>
</comment>
<dbReference type="PANTHER" id="PTHR12001">
    <property type="entry name" value="GERANYLGERANYL PYROPHOSPHATE SYNTHASE"/>
    <property type="match status" value="1"/>
</dbReference>
<comment type="function">
    <text evidence="7">Supplies octaprenyl diphosphate, the precursor for the side chain of the isoprenoid quinones ubiquinone and menaquinone.</text>
</comment>
<dbReference type="SFLD" id="SFLDS00005">
    <property type="entry name" value="Isoprenoid_Synthase_Type_I"/>
    <property type="match status" value="1"/>
</dbReference>
<dbReference type="Pfam" id="PF00348">
    <property type="entry name" value="polyprenyl_synt"/>
    <property type="match status" value="1"/>
</dbReference>
<evidence type="ECO:0000256" key="7">
    <source>
        <dbReference type="ARBA" id="ARBA00055029"/>
    </source>
</evidence>
<dbReference type="GO" id="GO:0106350">
    <property type="term" value="F:all-trans-octaprenyl-diphosphate synthase activity"/>
    <property type="evidence" value="ECO:0007669"/>
    <property type="project" value="UniProtKB-EC"/>
</dbReference>
<accession>A0A2Z5UTL7</accession>
<dbReference type="InterPro" id="IPR000092">
    <property type="entry name" value="Polyprenyl_synt"/>
</dbReference>
<dbReference type="GO" id="GO:0008299">
    <property type="term" value="P:isoprenoid biosynthetic process"/>
    <property type="evidence" value="ECO:0007669"/>
    <property type="project" value="InterPro"/>
</dbReference>
<dbReference type="Gene3D" id="1.10.600.10">
    <property type="entry name" value="Farnesyl Diphosphate Synthase"/>
    <property type="match status" value="1"/>
</dbReference>
<protein>
    <recommendedName>
        <fullName evidence="9">Octaprenyl diphosphate synthase</fullName>
        <ecNumber evidence="8">2.5.1.90</ecNumber>
    </recommendedName>
    <alternativeName>
        <fullName evidence="11">All-trans-octaprenyl-diphosphate synthase</fullName>
    </alternativeName>
    <alternativeName>
        <fullName evidence="10">Octaprenyl pyrophosphate synthase</fullName>
    </alternativeName>
</protein>
<evidence type="ECO:0000256" key="1">
    <source>
        <dbReference type="ARBA" id="ARBA00001946"/>
    </source>
</evidence>
<evidence type="ECO:0000256" key="11">
    <source>
        <dbReference type="ARBA" id="ARBA00083124"/>
    </source>
</evidence>
<dbReference type="InterPro" id="IPR008949">
    <property type="entry name" value="Isoprenoid_synthase_dom_sf"/>
</dbReference>
<organism evidence="13 14">
    <name type="scientific">Candidatus Rickettsiella viridis</name>
    <dbReference type="NCBI Taxonomy" id="676208"/>
    <lineage>
        <taxon>Bacteria</taxon>
        <taxon>Pseudomonadati</taxon>
        <taxon>Pseudomonadota</taxon>
        <taxon>Gammaproteobacteria</taxon>
        <taxon>Legionellales</taxon>
        <taxon>Coxiellaceae</taxon>
        <taxon>Rickettsiella</taxon>
    </lineage>
</organism>
<evidence type="ECO:0000256" key="2">
    <source>
        <dbReference type="ARBA" id="ARBA00006706"/>
    </source>
</evidence>
<dbReference type="EC" id="2.5.1.90" evidence="8"/>
<evidence type="ECO:0000256" key="3">
    <source>
        <dbReference type="ARBA" id="ARBA00022679"/>
    </source>
</evidence>
<keyword evidence="5" id="KW-0460">Magnesium</keyword>
<evidence type="ECO:0000313" key="14">
    <source>
        <dbReference type="Proteomes" id="UP000282483"/>
    </source>
</evidence>
<evidence type="ECO:0000256" key="8">
    <source>
        <dbReference type="ARBA" id="ARBA00066511"/>
    </source>
</evidence>
<keyword evidence="14" id="KW-1185">Reference proteome</keyword>
<dbReference type="EMBL" id="AP018005">
    <property type="protein sequence ID" value="BBB14956.1"/>
    <property type="molecule type" value="Genomic_DNA"/>
</dbReference>
<dbReference type="PANTHER" id="PTHR12001:SF69">
    <property type="entry name" value="ALL TRANS-POLYPRENYL-DIPHOSPHATE SYNTHASE PDSS1"/>
    <property type="match status" value="1"/>
</dbReference>
<dbReference type="Proteomes" id="UP000282483">
    <property type="component" value="Chromosome"/>
</dbReference>
<keyword evidence="3 12" id="KW-0808">Transferase</keyword>
<dbReference type="AlphaFoldDB" id="A0A2Z5UTL7"/>
<dbReference type="InterPro" id="IPR033749">
    <property type="entry name" value="Polyprenyl_synt_CS"/>
</dbReference>
<reference evidence="13 14" key="1">
    <citation type="submission" date="2017-03" db="EMBL/GenBank/DDBJ databases">
        <title>The genome sequence of Candidatus Rickettsiella viridis.</title>
        <authorList>
            <person name="Nikoh N."/>
            <person name="Tsuchida T."/>
            <person name="Yamaguchi K."/>
            <person name="Maeda T."/>
            <person name="Shigenobu S."/>
            <person name="Fukatsu T."/>
        </authorList>
    </citation>
    <scope>NUCLEOTIDE SEQUENCE [LARGE SCALE GENOMIC DNA]</scope>
    <source>
        <strain evidence="13 14">Ap-RA04</strain>
    </source>
</reference>
<dbReference type="KEGG" id="rvi:RVIR1_04440"/>
<keyword evidence="4" id="KW-0479">Metal-binding</keyword>